<dbReference type="AlphaFoldDB" id="A0A517XLL9"/>
<dbReference type="GO" id="GO:0042597">
    <property type="term" value="C:periplasmic space"/>
    <property type="evidence" value="ECO:0007669"/>
    <property type="project" value="UniProtKB-SubCell"/>
</dbReference>
<gene>
    <name evidence="5" type="primary">nrtA</name>
    <name evidence="5" type="ORF">ETAA1_02910</name>
</gene>
<name>A0A517XLL9_9BACT</name>
<keyword evidence="6" id="KW-1185">Reference proteome</keyword>
<dbReference type="OrthoDB" id="9802202at2"/>
<dbReference type="RefSeq" id="WP_145233668.1">
    <property type="nucleotide sequence ID" value="NZ_CP036273.1"/>
</dbReference>
<reference evidence="5 6" key="1">
    <citation type="submission" date="2019-02" db="EMBL/GenBank/DDBJ databases">
        <title>Deep-cultivation of Planctomycetes and their phenomic and genomic characterization uncovers novel biology.</title>
        <authorList>
            <person name="Wiegand S."/>
            <person name="Jogler M."/>
            <person name="Boedeker C."/>
            <person name="Pinto D."/>
            <person name="Vollmers J."/>
            <person name="Rivas-Marin E."/>
            <person name="Kohn T."/>
            <person name="Peeters S.H."/>
            <person name="Heuer A."/>
            <person name="Rast P."/>
            <person name="Oberbeckmann S."/>
            <person name="Bunk B."/>
            <person name="Jeske O."/>
            <person name="Meyerdierks A."/>
            <person name="Storesund J.E."/>
            <person name="Kallscheuer N."/>
            <person name="Luecker S."/>
            <person name="Lage O.M."/>
            <person name="Pohl T."/>
            <person name="Merkel B.J."/>
            <person name="Hornburger P."/>
            <person name="Mueller R.-W."/>
            <person name="Bruemmer F."/>
            <person name="Labrenz M."/>
            <person name="Spormann A.M."/>
            <person name="Op den Camp H."/>
            <person name="Overmann J."/>
            <person name="Amann R."/>
            <person name="Jetten M.S.M."/>
            <person name="Mascher T."/>
            <person name="Medema M.H."/>
            <person name="Devos D.P."/>
            <person name="Kaster A.-K."/>
            <person name="Ovreas L."/>
            <person name="Rohde M."/>
            <person name="Galperin M.Y."/>
            <person name="Jogler C."/>
        </authorList>
    </citation>
    <scope>NUCLEOTIDE SEQUENCE [LARGE SCALE GENOMIC DNA]</scope>
    <source>
        <strain evidence="5 6">ETA_A1</strain>
    </source>
</reference>
<evidence type="ECO:0000256" key="4">
    <source>
        <dbReference type="SAM" id="SignalP"/>
    </source>
</evidence>
<proteinExistence type="inferred from homology"/>
<dbReference type="SUPFAM" id="SSF53850">
    <property type="entry name" value="Periplasmic binding protein-like II"/>
    <property type="match status" value="1"/>
</dbReference>
<evidence type="ECO:0000256" key="2">
    <source>
        <dbReference type="ARBA" id="ARBA00010742"/>
    </source>
</evidence>
<dbReference type="PANTHER" id="PTHR30024">
    <property type="entry name" value="ALIPHATIC SULFONATES-BINDING PROTEIN-RELATED"/>
    <property type="match status" value="1"/>
</dbReference>
<evidence type="ECO:0000313" key="5">
    <source>
        <dbReference type="EMBL" id="QDU18405.1"/>
    </source>
</evidence>
<dbReference type="EMBL" id="CP036273">
    <property type="protein sequence ID" value="QDU18405.1"/>
    <property type="molecule type" value="Genomic_DNA"/>
</dbReference>
<dbReference type="KEGG" id="uli:ETAA1_02910"/>
<dbReference type="Proteomes" id="UP000319576">
    <property type="component" value="Chromosome"/>
</dbReference>
<dbReference type="Gene3D" id="3.40.190.10">
    <property type="entry name" value="Periplasmic binding protein-like II"/>
    <property type="match status" value="2"/>
</dbReference>
<evidence type="ECO:0000256" key="3">
    <source>
        <dbReference type="ARBA" id="ARBA00022729"/>
    </source>
</evidence>
<organism evidence="5 6">
    <name type="scientific">Urbifossiella limnaea</name>
    <dbReference type="NCBI Taxonomy" id="2528023"/>
    <lineage>
        <taxon>Bacteria</taxon>
        <taxon>Pseudomonadati</taxon>
        <taxon>Planctomycetota</taxon>
        <taxon>Planctomycetia</taxon>
        <taxon>Gemmatales</taxon>
        <taxon>Gemmataceae</taxon>
        <taxon>Urbifossiella</taxon>
    </lineage>
</organism>
<dbReference type="Pfam" id="PF13379">
    <property type="entry name" value="NMT1_2"/>
    <property type="match status" value="1"/>
</dbReference>
<evidence type="ECO:0000313" key="6">
    <source>
        <dbReference type="Proteomes" id="UP000319576"/>
    </source>
</evidence>
<sequence precursor="true">MTRRPLLAVACLLAAGLALVPAGCGGRGSVAPGEPGAGKLKVAYLGLTCEAPIFVAQERGLFAEQGVETEIVRTDWDGLREGLANGTFHANHTLVMYALKGIEKGSDIKITGGVHTGCLRVQVPPTSAIKTAADLKGRRIGVPTHIGSPPYMFACRVLAAAGIDPSLEARQVTWVAMDPGLLGKRLQDGELDAIATADPIGTILEGQGVVRTLADQATDAPYADEYCCAVLVNGEFARQHPAAAAKVTKAILKAAKWVQENPKAAAELGVEKKYVAASAEVNTQALMHLKYTPAVARGKSSVEQAAADMQKAKLLGASTDAAALARRAWLDLPGVTDEWVTAQVVERVPGGRPRLLPAAQFAALFGPKGSGACPCCAACCVGESLAQ</sequence>
<evidence type="ECO:0000256" key="1">
    <source>
        <dbReference type="ARBA" id="ARBA00004418"/>
    </source>
</evidence>
<feature type="signal peptide" evidence="4">
    <location>
        <begin position="1"/>
        <end position="22"/>
    </location>
</feature>
<dbReference type="PANTHER" id="PTHR30024:SF47">
    <property type="entry name" value="TAURINE-BINDING PERIPLASMIC PROTEIN"/>
    <property type="match status" value="1"/>
</dbReference>
<protein>
    <submittedName>
        <fullName evidence="5">Nitrate transport protein NrtA</fullName>
    </submittedName>
</protein>
<comment type="similarity">
    <text evidence="2">Belongs to the bacterial solute-binding protein SsuA/TauA family.</text>
</comment>
<accession>A0A517XLL9</accession>
<comment type="subcellular location">
    <subcellularLocation>
        <location evidence="1">Periplasm</location>
    </subcellularLocation>
</comment>
<keyword evidence="3 4" id="KW-0732">Signal</keyword>
<feature type="chain" id="PRO_5021854261" evidence="4">
    <location>
        <begin position="23"/>
        <end position="387"/>
    </location>
</feature>